<dbReference type="InParanoid" id="A0A067Q895"/>
<dbReference type="HOGENOM" id="CLU_054975_0_0_1"/>
<dbReference type="EMBL" id="KL197715">
    <property type="protein sequence ID" value="KDQ59722.1"/>
    <property type="molecule type" value="Genomic_DNA"/>
</dbReference>
<protein>
    <submittedName>
        <fullName evidence="1">Uncharacterized protein</fullName>
    </submittedName>
</protein>
<evidence type="ECO:0000313" key="1">
    <source>
        <dbReference type="EMBL" id="KDQ59722.1"/>
    </source>
</evidence>
<dbReference type="Gene3D" id="3.80.10.10">
    <property type="entry name" value="Ribonuclease Inhibitor"/>
    <property type="match status" value="1"/>
</dbReference>
<sequence>MASEPHQANSPSIPVETFILIFEFIPLPEHLSNLCLVSRLFYQEASRILYRSIQLLPRNSDEIHPLIPFHDTLITSPNLGTLVQSFMINVNPVPRYDLLSSVLRSLPNLRQLRIHGSHDNGKLPSDMFDGCTFHLDLFHSTHIRFREINQLLSMQPDISDWSHWLHNYDIDPIPDHILPNLHTMNIPALLLPAFVNPRPIRRLKLLFIYTTGRQELTICQTLASFNNALTSLSVYRPDSFATLRRLNMAHLIQSIAEALPDLQHLDFVDMDDCGLEKDGVRNLALISGALAGFKSLRTLLIDPKVLLLGRTQLFQKTLPHLADTIMSTCPSLEVIAFPVVHKIKEIISYSKTSQGAARDYRPPPFLHSESWRNF</sequence>
<name>A0A067Q895_9AGAM</name>
<dbReference type="SUPFAM" id="SSF52047">
    <property type="entry name" value="RNI-like"/>
    <property type="match status" value="1"/>
</dbReference>
<keyword evidence="2" id="KW-1185">Reference proteome</keyword>
<organism evidence="1 2">
    <name type="scientific">Jaapia argillacea MUCL 33604</name>
    <dbReference type="NCBI Taxonomy" id="933084"/>
    <lineage>
        <taxon>Eukaryota</taxon>
        <taxon>Fungi</taxon>
        <taxon>Dikarya</taxon>
        <taxon>Basidiomycota</taxon>
        <taxon>Agaricomycotina</taxon>
        <taxon>Agaricomycetes</taxon>
        <taxon>Agaricomycetidae</taxon>
        <taxon>Jaapiales</taxon>
        <taxon>Jaapiaceae</taxon>
        <taxon>Jaapia</taxon>
    </lineage>
</organism>
<dbReference type="Proteomes" id="UP000027265">
    <property type="component" value="Unassembled WGS sequence"/>
</dbReference>
<accession>A0A067Q895</accession>
<evidence type="ECO:0000313" key="2">
    <source>
        <dbReference type="Proteomes" id="UP000027265"/>
    </source>
</evidence>
<dbReference type="OrthoDB" id="3232239at2759"/>
<proteinExistence type="predicted"/>
<dbReference type="InterPro" id="IPR032675">
    <property type="entry name" value="LRR_dom_sf"/>
</dbReference>
<gene>
    <name evidence="1" type="ORF">JAAARDRAFT_630242</name>
</gene>
<reference evidence="2" key="1">
    <citation type="journal article" date="2014" name="Proc. Natl. Acad. Sci. U.S.A.">
        <title>Extensive sampling of basidiomycete genomes demonstrates inadequacy of the white-rot/brown-rot paradigm for wood decay fungi.</title>
        <authorList>
            <person name="Riley R."/>
            <person name="Salamov A.A."/>
            <person name="Brown D.W."/>
            <person name="Nagy L.G."/>
            <person name="Floudas D."/>
            <person name="Held B.W."/>
            <person name="Levasseur A."/>
            <person name="Lombard V."/>
            <person name="Morin E."/>
            <person name="Otillar R."/>
            <person name="Lindquist E.A."/>
            <person name="Sun H."/>
            <person name="LaButti K.M."/>
            <person name="Schmutz J."/>
            <person name="Jabbour D."/>
            <person name="Luo H."/>
            <person name="Baker S.E."/>
            <person name="Pisabarro A.G."/>
            <person name="Walton J.D."/>
            <person name="Blanchette R.A."/>
            <person name="Henrissat B."/>
            <person name="Martin F."/>
            <person name="Cullen D."/>
            <person name="Hibbett D.S."/>
            <person name="Grigoriev I.V."/>
        </authorList>
    </citation>
    <scope>NUCLEOTIDE SEQUENCE [LARGE SCALE GENOMIC DNA]</scope>
    <source>
        <strain evidence="2">MUCL 33604</strain>
    </source>
</reference>
<dbReference type="AlphaFoldDB" id="A0A067Q895"/>